<evidence type="ECO:0000313" key="3">
    <source>
        <dbReference type="Proteomes" id="UP000287651"/>
    </source>
</evidence>
<comment type="caution">
    <text evidence="2">The sequence shown here is derived from an EMBL/GenBank/DDBJ whole genome shotgun (WGS) entry which is preliminary data.</text>
</comment>
<evidence type="ECO:0008006" key="4">
    <source>
        <dbReference type="Google" id="ProtNLM"/>
    </source>
</evidence>
<protein>
    <recommendedName>
        <fullName evidence="4">Exonuclease domain-containing protein</fullName>
    </recommendedName>
</protein>
<dbReference type="SUPFAM" id="SSF53098">
    <property type="entry name" value="Ribonuclease H-like"/>
    <property type="match status" value="1"/>
</dbReference>
<dbReference type="PANTHER" id="PTHR30231:SF26">
    <property type="entry name" value="PROTEIN NEN4"/>
    <property type="match status" value="1"/>
</dbReference>
<dbReference type="AlphaFoldDB" id="A0A427A8P0"/>
<gene>
    <name evidence="2" type="ORF">B296_00002777</name>
</gene>
<feature type="compositionally biased region" description="Basic residues" evidence="1">
    <location>
        <begin position="83"/>
        <end position="93"/>
    </location>
</feature>
<name>A0A427A8P0_ENSVE</name>
<evidence type="ECO:0000256" key="1">
    <source>
        <dbReference type="SAM" id="MobiDB-lite"/>
    </source>
</evidence>
<dbReference type="PANTHER" id="PTHR30231">
    <property type="entry name" value="DNA POLYMERASE III SUBUNIT EPSILON"/>
    <property type="match status" value="1"/>
</dbReference>
<dbReference type="Proteomes" id="UP000287651">
    <property type="component" value="Unassembled WGS sequence"/>
</dbReference>
<accession>A0A427A8P0</accession>
<dbReference type="EMBL" id="AMZH03003360">
    <property type="protein sequence ID" value="RRT72581.1"/>
    <property type="molecule type" value="Genomic_DNA"/>
</dbReference>
<proteinExistence type="predicted"/>
<evidence type="ECO:0000313" key="2">
    <source>
        <dbReference type="EMBL" id="RRT72581.1"/>
    </source>
</evidence>
<feature type="region of interest" description="Disordered" evidence="1">
    <location>
        <begin position="1"/>
        <end position="93"/>
    </location>
</feature>
<reference evidence="2 3" key="1">
    <citation type="journal article" date="2014" name="Agronomy (Basel)">
        <title>A Draft Genome Sequence for Ensete ventricosum, the Drought-Tolerant Tree Against Hunger.</title>
        <authorList>
            <person name="Harrison J."/>
            <person name="Moore K.A."/>
            <person name="Paszkiewicz K."/>
            <person name="Jones T."/>
            <person name="Grant M."/>
            <person name="Ambacheew D."/>
            <person name="Muzemil S."/>
            <person name="Studholme D.J."/>
        </authorList>
    </citation>
    <scope>NUCLEOTIDE SEQUENCE [LARGE SCALE GENOMIC DNA]</scope>
</reference>
<sequence length="167" mass="18262">MHAGTACKKKEEEEREESAAANRDGRDRLLRRGDHGSSRRRAEASAAGVRSDAGVPKKADGGRELLHADTASRPVCGGAPAMQRHHPRGCRRRSHVRRGRVWAGHNIQRFDCHRIKEAFADIGRPPPEPKGLIDSLAILTHGFGRRAGDLKVMISSYASFPTSVAIC</sequence>
<organism evidence="2 3">
    <name type="scientific">Ensete ventricosum</name>
    <name type="common">Abyssinian banana</name>
    <name type="synonym">Musa ensete</name>
    <dbReference type="NCBI Taxonomy" id="4639"/>
    <lineage>
        <taxon>Eukaryota</taxon>
        <taxon>Viridiplantae</taxon>
        <taxon>Streptophyta</taxon>
        <taxon>Embryophyta</taxon>
        <taxon>Tracheophyta</taxon>
        <taxon>Spermatophyta</taxon>
        <taxon>Magnoliopsida</taxon>
        <taxon>Liliopsida</taxon>
        <taxon>Zingiberales</taxon>
        <taxon>Musaceae</taxon>
        <taxon>Ensete</taxon>
    </lineage>
</organism>
<dbReference type="GO" id="GO:0008408">
    <property type="term" value="F:3'-5' exonuclease activity"/>
    <property type="evidence" value="ECO:0007669"/>
    <property type="project" value="TreeGrafter"/>
</dbReference>
<feature type="compositionally biased region" description="Basic and acidic residues" evidence="1">
    <location>
        <begin position="23"/>
        <end position="43"/>
    </location>
</feature>
<feature type="compositionally biased region" description="Basic and acidic residues" evidence="1">
    <location>
        <begin position="55"/>
        <end position="67"/>
    </location>
</feature>
<dbReference type="InterPro" id="IPR012337">
    <property type="entry name" value="RNaseH-like_sf"/>
</dbReference>